<dbReference type="Proteomes" id="UP001595379">
    <property type="component" value="Unassembled WGS sequence"/>
</dbReference>
<dbReference type="InterPro" id="IPR038713">
    <property type="entry name" value="Terminase_Gp1_N_sf"/>
</dbReference>
<reference evidence="2" key="1">
    <citation type="journal article" date="2019" name="Int. J. Syst. Evol. Microbiol.">
        <title>The Global Catalogue of Microorganisms (GCM) 10K type strain sequencing project: providing services to taxonomists for standard genome sequencing and annotation.</title>
        <authorList>
            <consortium name="The Broad Institute Genomics Platform"/>
            <consortium name="The Broad Institute Genome Sequencing Center for Infectious Disease"/>
            <person name="Wu L."/>
            <person name="Ma J."/>
        </authorList>
    </citation>
    <scope>NUCLEOTIDE SEQUENCE [LARGE SCALE GENOMIC DNA]</scope>
    <source>
        <strain evidence="2">KCTC 52487</strain>
    </source>
</reference>
<dbReference type="Gene3D" id="1.10.10.1400">
    <property type="entry name" value="Terminase, small subunit, N-terminal DNA-binding domain, HTH motif"/>
    <property type="match status" value="1"/>
</dbReference>
<comment type="caution">
    <text evidence="1">The sequence shown here is derived from an EMBL/GenBank/DDBJ whole genome shotgun (WGS) entry which is preliminary data.</text>
</comment>
<sequence length="156" mass="16152">MAALKNARHEAFARALAKGMGVTEAYVAAGYRSSPAAATRLSKTVKVSARLTELQNKGAERAAVTAESLSAELEEARSIALAEKQVSAAVSATMGKAKLFGIGVEHRRVSGTIGLVTVTPKDLEGLTEDELASLERAYPVLEKLGLVGGNQSGEGA</sequence>
<protein>
    <recommendedName>
        <fullName evidence="3">Terminase small subunit</fullName>
    </recommendedName>
</protein>
<evidence type="ECO:0008006" key="3">
    <source>
        <dbReference type="Google" id="ProtNLM"/>
    </source>
</evidence>
<accession>A0ABV6ZUC6</accession>
<dbReference type="RefSeq" id="WP_343163876.1">
    <property type="nucleotide sequence ID" value="NZ_JBHRSV010000001.1"/>
</dbReference>
<keyword evidence="2" id="KW-1185">Reference proteome</keyword>
<evidence type="ECO:0000313" key="1">
    <source>
        <dbReference type="EMBL" id="MFC2924993.1"/>
    </source>
</evidence>
<name>A0ABV6ZUC6_9PROT</name>
<dbReference type="EMBL" id="JBHRSV010000001">
    <property type="protein sequence ID" value="MFC2924993.1"/>
    <property type="molecule type" value="Genomic_DNA"/>
</dbReference>
<gene>
    <name evidence="1" type="ORF">ACFOOR_02620</name>
</gene>
<evidence type="ECO:0000313" key="2">
    <source>
        <dbReference type="Proteomes" id="UP001595379"/>
    </source>
</evidence>
<organism evidence="1 2">
    <name type="scientific">Hyphobacterium vulgare</name>
    <dbReference type="NCBI Taxonomy" id="1736751"/>
    <lineage>
        <taxon>Bacteria</taxon>
        <taxon>Pseudomonadati</taxon>
        <taxon>Pseudomonadota</taxon>
        <taxon>Alphaproteobacteria</taxon>
        <taxon>Maricaulales</taxon>
        <taxon>Maricaulaceae</taxon>
        <taxon>Hyphobacterium</taxon>
    </lineage>
</organism>
<proteinExistence type="predicted"/>